<accession>A0AAW1WHZ9</accession>
<dbReference type="InterPro" id="IPR006186">
    <property type="entry name" value="Ser/Thr-sp_prot-phosphatase"/>
</dbReference>
<comment type="similarity">
    <text evidence="4">Belongs to the PPP phosphatase family.</text>
</comment>
<dbReference type="PROSITE" id="PS00125">
    <property type="entry name" value="SER_THR_PHOSPHATASE"/>
    <property type="match status" value="1"/>
</dbReference>
<dbReference type="Proteomes" id="UP001457282">
    <property type="component" value="Unassembled WGS sequence"/>
</dbReference>
<feature type="domain" description="Serine/threonine specific protein phosphatases" evidence="6">
    <location>
        <begin position="388"/>
        <end position="393"/>
    </location>
</feature>
<dbReference type="EC" id="3.1.3.16" evidence="4"/>
<gene>
    <name evidence="7" type="ORF">M0R45_032057</name>
</gene>
<dbReference type="Pfam" id="PF00149">
    <property type="entry name" value="Metallophos"/>
    <property type="match status" value="1"/>
</dbReference>
<comment type="cofactor">
    <cofactor evidence="1">
        <name>Mn(2+)</name>
        <dbReference type="ChEBI" id="CHEBI:29035"/>
    </cofactor>
</comment>
<comment type="caution">
    <text evidence="7">The sequence shown here is derived from an EMBL/GenBank/DDBJ whole genome shotgun (WGS) entry which is preliminary data.</text>
</comment>
<dbReference type="GO" id="GO:0004722">
    <property type="term" value="F:protein serine/threonine phosphatase activity"/>
    <property type="evidence" value="ECO:0007669"/>
    <property type="project" value="UniProtKB-EC"/>
</dbReference>
<comment type="catalytic activity">
    <reaction evidence="4">
        <text>O-phospho-L-threonyl-[protein] + H2O = L-threonyl-[protein] + phosphate</text>
        <dbReference type="Rhea" id="RHEA:47004"/>
        <dbReference type="Rhea" id="RHEA-COMP:11060"/>
        <dbReference type="Rhea" id="RHEA-COMP:11605"/>
        <dbReference type="ChEBI" id="CHEBI:15377"/>
        <dbReference type="ChEBI" id="CHEBI:30013"/>
        <dbReference type="ChEBI" id="CHEBI:43474"/>
        <dbReference type="ChEBI" id="CHEBI:61977"/>
        <dbReference type="EC" id="3.1.3.16"/>
    </reaction>
</comment>
<keyword evidence="2" id="KW-0479">Metal-binding</keyword>
<evidence type="ECO:0000259" key="6">
    <source>
        <dbReference type="PROSITE" id="PS00125"/>
    </source>
</evidence>
<dbReference type="SMART" id="SM00156">
    <property type="entry name" value="PP2Ac"/>
    <property type="match status" value="1"/>
</dbReference>
<name>A0AAW1WHZ9_RUBAR</name>
<dbReference type="SUPFAM" id="SSF56300">
    <property type="entry name" value="Metallo-dependent phosphatases"/>
    <property type="match status" value="1"/>
</dbReference>
<dbReference type="AlphaFoldDB" id="A0AAW1WHZ9"/>
<proteinExistence type="inferred from homology"/>
<dbReference type="PANTHER" id="PTHR45668:SF6">
    <property type="entry name" value="SERINE_THREONINE-PROTEIN PHOSPHATASE"/>
    <property type="match status" value="1"/>
</dbReference>
<dbReference type="EMBL" id="JBEDUW010000006">
    <property type="protein sequence ID" value="KAK9923650.1"/>
    <property type="molecule type" value="Genomic_DNA"/>
</dbReference>
<evidence type="ECO:0000256" key="2">
    <source>
        <dbReference type="ARBA" id="ARBA00022723"/>
    </source>
</evidence>
<keyword evidence="3" id="KW-0464">Manganese</keyword>
<evidence type="ECO:0000313" key="8">
    <source>
        <dbReference type="Proteomes" id="UP001457282"/>
    </source>
</evidence>
<dbReference type="Gene3D" id="3.60.21.10">
    <property type="match status" value="1"/>
</dbReference>
<dbReference type="PANTHER" id="PTHR45668">
    <property type="entry name" value="SERINE/THREONINE-PROTEIN PHOSPHATASE 5-RELATED"/>
    <property type="match status" value="1"/>
</dbReference>
<dbReference type="PRINTS" id="PR00114">
    <property type="entry name" value="STPHPHTASE"/>
</dbReference>
<feature type="region of interest" description="Disordered" evidence="5">
    <location>
        <begin position="124"/>
        <end position="150"/>
    </location>
</feature>
<keyword evidence="4" id="KW-0378">Hydrolase</keyword>
<keyword evidence="8" id="KW-1185">Reference proteome</keyword>
<protein>
    <recommendedName>
        <fullName evidence="4">Serine/threonine-protein phosphatase</fullName>
        <ecNumber evidence="4">3.1.3.16</ecNumber>
    </recommendedName>
</protein>
<dbReference type="InterPro" id="IPR029052">
    <property type="entry name" value="Metallo-depent_PP-like"/>
</dbReference>
<dbReference type="GO" id="GO:0046872">
    <property type="term" value="F:metal ion binding"/>
    <property type="evidence" value="ECO:0007669"/>
    <property type="project" value="UniProtKB-KW"/>
</dbReference>
<dbReference type="InterPro" id="IPR051134">
    <property type="entry name" value="PPP_phosphatase"/>
</dbReference>
<evidence type="ECO:0000313" key="7">
    <source>
        <dbReference type="EMBL" id="KAK9923650.1"/>
    </source>
</evidence>
<evidence type="ECO:0000256" key="1">
    <source>
        <dbReference type="ARBA" id="ARBA00001936"/>
    </source>
</evidence>
<organism evidence="7 8">
    <name type="scientific">Rubus argutus</name>
    <name type="common">Southern blackberry</name>
    <dbReference type="NCBI Taxonomy" id="59490"/>
    <lineage>
        <taxon>Eukaryota</taxon>
        <taxon>Viridiplantae</taxon>
        <taxon>Streptophyta</taxon>
        <taxon>Embryophyta</taxon>
        <taxon>Tracheophyta</taxon>
        <taxon>Spermatophyta</taxon>
        <taxon>Magnoliopsida</taxon>
        <taxon>eudicotyledons</taxon>
        <taxon>Gunneridae</taxon>
        <taxon>Pentapetalae</taxon>
        <taxon>rosids</taxon>
        <taxon>fabids</taxon>
        <taxon>Rosales</taxon>
        <taxon>Rosaceae</taxon>
        <taxon>Rosoideae</taxon>
        <taxon>Rosoideae incertae sedis</taxon>
        <taxon>Rubus</taxon>
    </lineage>
</organism>
<evidence type="ECO:0000256" key="3">
    <source>
        <dbReference type="ARBA" id="ARBA00023211"/>
    </source>
</evidence>
<sequence>MDHRKERMKSDCKKIMDSINAMCFENLNDEQVYSLVMMREIARGVVDNRVGKVSTSDVKKALSSSIEKMVESCRDVVNILGRISCEGLGDEELQKVVRMKEIAMGIVNKRSTAVTAMGCAAGELGDGADDDGSEKDMYSGGVEGESRNEDDHNEVLVDGETQTWNGYFPIEGAGAQRMMVEDHHEVVSRNEDAWNVGRGSVVEGTMDTTLQEQTGQVEGLMFEDDCLVVVSEFETQDLKSEVQKSLSPSTPQTAILWPSDDVLTLEWVQNMMFSIEQSSYGESPLSFHHVIPVSLVDKLIDTASSILSKEPNCVGVDYRGEDSRVVVVGDICGQFHDLLHLFEHAGLPSDNQLYVFNGNYVDRGARGLDVFLVLLAWKVLMPSGVYLLRGNHESRYCTSVCGFEKEVKTKFGDHGEYVYNKCLDCFKELPLASVIANCVYTTHGGLFRSVPPLRRSKRKREESLELGSLEDLAKVKRSLIDAPDGGPNVLLTDVLWSDPSKEDGLVEKTYRERGLWWGPDCTEAFLKQSNLKLIIRSHEGPDVRADQDEFGDMLSGYSVDHAGESGKLYTLFSAPDYPEFGEKRYKNSGVYAVLKPPNFESPSFHSFKTLERPQADADGDKDLVIIDKPGSVTASATGASSLSQASISSEVDFEALGISNPPSSSVIMGDGAGGTQLVQVPKAPVVEGLPLPLDLQEPHKAAYKYFLELIAGLKHMVSTREVETRPMNQPCKSELDI</sequence>
<evidence type="ECO:0000256" key="4">
    <source>
        <dbReference type="RuleBase" id="RU004273"/>
    </source>
</evidence>
<reference evidence="7 8" key="1">
    <citation type="journal article" date="2023" name="G3 (Bethesda)">
        <title>A chromosome-length genome assembly and annotation of blackberry (Rubus argutus, cv. 'Hillquist').</title>
        <authorList>
            <person name="Bruna T."/>
            <person name="Aryal R."/>
            <person name="Dudchenko O."/>
            <person name="Sargent D.J."/>
            <person name="Mead D."/>
            <person name="Buti M."/>
            <person name="Cavallini A."/>
            <person name="Hytonen T."/>
            <person name="Andres J."/>
            <person name="Pham M."/>
            <person name="Weisz D."/>
            <person name="Mascagni F."/>
            <person name="Usai G."/>
            <person name="Natali L."/>
            <person name="Bassil N."/>
            <person name="Fernandez G.E."/>
            <person name="Lomsadze A."/>
            <person name="Armour M."/>
            <person name="Olukolu B."/>
            <person name="Poorten T."/>
            <person name="Britton C."/>
            <person name="Davik J."/>
            <person name="Ashrafi H."/>
            <person name="Aiden E.L."/>
            <person name="Borodovsky M."/>
            <person name="Worthington M."/>
        </authorList>
    </citation>
    <scope>NUCLEOTIDE SEQUENCE [LARGE SCALE GENOMIC DNA]</scope>
    <source>
        <strain evidence="7">PI 553951</strain>
    </source>
</reference>
<evidence type="ECO:0000256" key="5">
    <source>
        <dbReference type="SAM" id="MobiDB-lite"/>
    </source>
</evidence>
<dbReference type="InterPro" id="IPR004843">
    <property type="entry name" value="Calcineurin-like_PHP"/>
</dbReference>